<keyword evidence="2" id="KW-1185">Reference proteome</keyword>
<organism evidence="1 2">
    <name type="scientific">Conservatibacter flavescens</name>
    <dbReference type="NCBI Taxonomy" id="28161"/>
    <lineage>
        <taxon>Bacteria</taxon>
        <taxon>Pseudomonadati</taxon>
        <taxon>Pseudomonadota</taxon>
        <taxon>Gammaproteobacteria</taxon>
        <taxon>Pasteurellales</taxon>
        <taxon>Pasteurellaceae</taxon>
        <taxon>Conservatibacter</taxon>
    </lineage>
</organism>
<proteinExistence type="predicted"/>
<comment type="caution">
    <text evidence="1">The sequence shown here is derived from an EMBL/GenBank/DDBJ whole genome shotgun (WGS) entry which is preliminary data.</text>
</comment>
<name>A0A2M8S1P9_9PAST</name>
<dbReference type="AlphaFoldDB" id="A0A2M8S1P9"/>
<reference evidence="1 2" key="1">
    <citation type="submission" date="2017-11" db="EMBL/GenBank/DDBJ databases">
        <title>Reclassification of Bisgaard taxon 7 as Conservatibacter flavescens gen. nov., sp. nov.</title>
        <authorList>
            <person name="Christensen H."/>
        </authorList>
    </citation>
    <scope>NUCLEOTIDE SEQUENCE [LARGE SCALE GENOMIC DNA]</scope>
    <source>
        <strain evidence="1 2">7_4</strain>
    </source>
</reference>
<accession>A0A2M8S1P9</accession>
<dbReference type="Proteomes" id="UP000229329">
    <property type="component" value="Unassembled WGS sequence"/>
</dbReference>
<gene>
    <name evidence="1" type="ORF">CVP05_07290</name>
</gene>
<evidence type="ECO:0000313" key="2">
    <source>
        <dbReference type="Proteomes" id="UP000229329"/>
    </source>
</evidence>
<protein>
    <recommendedName>
        <fullName evidence="3">Transposase</fullName>
    </recommendedName>
</protein>
<evidence type="ECO:0000313" key="1">
    <source>
        <dbReference type="EMBL" id="PJG85055.1"/>
    </source>
</evidence>
<dbReference type="EMBL" id="PHHA01000018">
    <property type="protein sequence ID" value="PJG85055.1"/>
    <property type="molecule type" value="Genomic_DNA"/>
</dbReference>
<evidence type="ECO:0008006" key="3">
    <source>
        <dbReference type="Google" id="ProtNLM"/>
    </source>
</evidence>
<sequence length="68" mass="7927">MIAHPLIKMILIIIINYILIKRKETNFDVINEIIAVMLEIIDIRKGVLTKVRSKNREFLTALLSERGH</sequence>